<gene>
    <name evidence="1" type="primary">ORF104_7</name>
    <name evidence="1" type="ORF">HusqMp138</name>
</gene>
<organism evidence="1">
    <name type="scientific">Phlegmariurus squarrosus</name>
    <name type="common">Rock tassel fern</name>
    <name type="synonym">Lycopodium squarrosum</name>
    <dbReference type="NCBI Taxonomy" id="73615"/>
    <lineage>
        <taxon>Eukaryota</taxon>
        <taxon>Viridiplantae</taxon>
        <taxon>Streptophyta</taxon>
        <taxon>Embryophyta</taxon>
        <taxon>Tracheophyta</taxon>
        <taxon>Lycopodiopsida</taxon>
        <taxon>Lycopodiales</taxon>
        <taxon>Lycopodiaceae</taxon>
        <taxon>Huperzioideae</taxon>
        <taxon>Phlegmariurus</taxon>
    </lineage>
</organism>
<reference evidence="1" key="1">
    <citation type="journal article" date="2012" name="PLoS ONE">
        <title>The Mitochondrial Genome of the Lycophyte Huperzia squarrosa: The Most Archaic Form in Vascular Plants.</title>
        <authorList>
            <person name="Liu Y."/>
            <person name="Wang B."/>
            <person name="Cui P."/>
            <person name="Li L."/>
            <person name="Xue J.Y."/>
            <person name="Yu J."/>
            <person name="Qiu Y.L."/>
        </authorList>
    </citation>
    <scope>NUCLEOTIDE SEQUENCE</scope>
</reference>
<dbReference type="AlphaFoldDB" id="H9M8C8"/>
<name>H9M8C8_PHLSQ</name>
<accession>H9M8C8</accession>
<protein>
    <submittedName>
        <fullName evidence="1">Uncharacterized protein</fullName>
    </submittedName>
</protein>
<dbReference type="RefSeq" id="YP_006234378.1">
    <property type="nucleotide sequence ID" value="NC_017755.1"/>
</dbReference>
<sequence>MICSIPRAGGFNVLPDRMPLSPPLYLHRRWFMARARPYSLQRRSFALSIQLIGRTSASQLQLLCHKFPRFCGESSALQSEHERKEKRTIAQAAIIKCLTYVQSA</sequence>
<dbReference type="EMBL" id="JQ002659">
    <property type="protein sequence ID" value="AEV55835.1"/>
    <property type="molecule type" value="Genomic_DNA"/>
</dbReference>
<geneLocation type="mitochondrion" evidence="1"/>
<dbReference type="GeneID" id="12354438"/>
<proteinExistence type="predicted"/>
<keyword evidence="1" id="KW-0496">Mitochondrion</keyword>
<evidence type="ECO:0000313" key="1">
    <source>
        <dbReference type="EMBL" id="AEV55835.1"/>
    </source>
</evidence>